<dbReference type="OrthoDB" id="4276070at2"/>
<dbReference type="Proteomes" id="UP000199699">
    <property type="component" value="Unassembled WGS sequence"/>
</dbReference>
<protein>
    <submittedName>
        <fullName evidence="1">Uncharacterized protein</fullName>
    </submittedName>
</protein>
<dbReference type="EMBL" id="FMHT01000003">
    <property type="protein sequence ID" value="SCL21501.1"/>
    <property type="molecule type" value="Genomic_DNA"/>
</dbReference>
<dbReference type="STRING" id="145857.GA0070616_2319"/>
<gene>
    <name evidence="1" type="ORF">GA0070616_2319</name>
</gene>
<evidence type="ECO:0000313" key="2">
    <source>
        <dbReference type="Proteomes" id="UP000199699"/>
    </source>
</evidence>
<reference evidence="1 2" key="1">
    <citation type="submission" date="2016-06" db="EMBL/GenBank/DDBJ databases">
        <authorList>
            <person name="Kjaerup R.B."/>
            <person name="Dalgaard T.S."/>
            <person name="Juul-Madsen H.R."/>
        </authorList>
    </citation>
    <scope>NUCLEOTIDE SEQUENCE [LARGE SCALE GENOMIC DNA]</scope>
    <source>
        <strain evidence="1 2">DSM 43818</strain>
    </source>
</reference>
<proteinExistence type="predicted"/>
<organism evidence="1 2">
    <name type="scientific">Micromonospora nigra</name>
    <dbReference type="NCBI Taxonomy" id="145857"/>
    <lineage>
        <taxon>Bacteria</taxon>
        <taxon>Bacillati</taxon>
        <taxon>Actinomycetota</taxon>
        <taxon>Actinomycetes</taxon>
        <taxon>Micromonosporales</taxon>
        <taxon>Micromonosporaceae</taxon>
        <taxon>Micromonospora</taxon>
    </lineage>
</organism>
<dbReference type="AlphaFoldDB" id="A0A1C6RW87"/>
<dbReference type="RefSeq" id="WP_091080606.1">
    <property type="nucleotide sequence ID" value="NZ_FMHT01000003.1"/>
</dbReference>
<evidence type="ECO:0000313" key="1">
    <source>
        <dbReference type="EMBL" id="SCL21501.1"/>
    </source>
</evidence>
<name>A0A1C6RW87_9ACTN</name>
<sequence>MILPPSRSIAEAHLYMDLRPCRCGQARFARRSAVVALDDGDLASRYSGECDGCGQHREFTFRLPAEPVAGPQGMRYGGDAPSQLIDPGEWLTVAEAYARSVTAPVQQAEPDLLRAIAALDEVMKFIPHGEDAVPVHAFTDRGRDVQLREPGRFRRDRLAAVRAAYAEMLPRPA</sequence>
<keyword evidence="2" id="KW-1185">Reference proteome</keyword>
<accession>A0A1C6RW87</accession>